<sequence>MPRRSYDHYCGIARALDHLGERWALLIVRELLAGPRRYSDLLADLPGISTDVLATRLRELEADGLVSRERGGVRMYTLTDAGAEVAPVLDALATWGLGRLGEKTPGDAVRDHWPAPRPVAVAGPATPGPATDEPV</sequence>
<evidence type="ECO:0000313" key="6">
    <source>
        <dbReference type="EMBL" id="GIF76482.1"/>
    </source>
</evidence>
<keyword evidence="2" id="KW-0238">DNA-binding</keyword>
<evidence type="ECO:0000313" key="7">
    <source>
        <dbReference type="Proteomes" id="UP000604117"/>
    </source>
</evidence>
<dbReference type="InterPro" id="IPR002577">
    <property type="entry name" value="HTH_HxlR"/>
</dbReference>
<dbReference type="EMBL" id="BONE01000062">
    <property type="protein sequence ID" value="GIF76482.1"/>
    <property type="molecule type" value="Genomic_DNA"/>
</dbReference>
<dbReference type="Gene3D" id="1.10.10.10">
    <property type="entry name" value="Winged helix-like DNA-binding domain superfamily/Winged helix DNA-binding domain"/>
    <property type="match status" value="1"/>
</dbReference>
<dbReference type="PANTHER" id="PTHR33204">
    <property type="entry name" value="TRANSCRIPTIONAL REGULATOR, MARR FAMILY"/>
    <property type="match status" value="1"/>
</dbReference>
<name>A0ABQ4CYX2_9ACTN</name>
<evidence type="ECO:0000256" key="3">
    <source>
        <dbReference type="ARBA" id="ARBA00023163"/>
    </source>
</evidence>
<dbReference type="Pfam" id="PF01638">
    <property type="entry name" value="HxlR"/>
    <property type="match status" value="1"/>
</dbReference>
<dbReference type="InterPro" id="IPR036390">
    <property type="entry name" value="WH_DNA-bd_sf"/>
</dbReference>
<feature type="region of interest" description="Disordered" evidence="4">
    <location>
        <begin position="106"/>
        <end position="135"/>
    </location>
</feature>
<dbReference type="CDD" id="cd00090">
    <property type="entry name" value="HTH_ARSR"/>
    <property type="match status" value="1"/>
</dbReference>
<dbReference type="InterPro" id="IPR011991">
    <property type="entry name" value="ArsR-like_HTH"/>
</dbReference>
<dbReference type="InterPro" id="IPR036388">
    <property type="entry name" value="WH-like_DNA-bd_sf"/>
</dbReference>
<evidence type="ECO:0000259" key="5">
    <source>
        <dbReference type="PROSITE" id="PS51118"/>
    </source>
</evidence>
<feature type="compositionally biased region" description="Low complexity" evidence="4">
    <location>
        <begin position="118"/>
        <end position="135"/>
    </location>
</feature>
<reference evidence="6 7" key="1">
    <citation type="submission" date="2021-01" db="EMBL/GenBank/DDBJ databases">
        <title>Whole genome shotgun sequence of Asanoa siamensis NBRC 107932.</title>
        <authorList>
            <person name="Komaki H."/>
            <person name="Tamura T."/>
        </authorList>
    </citation>
    <scope>NUCLEOTIDE SEQUENCE [LARGE SCALE GENOMIC DNA]</scope>
    <source>
        <strain evidence="6 7">NBRC 107932</strain>
    </source>
</reference>
<evidence type="ECO:0000256" key="4">
    <source>
        <dbReference type="SAM" id="MobiDB-lite"/>
    </source>
</evidence>
<feature type="domain" description="HTH hxlR-type" evidence="5">
    <location>
        <begin position="10"/>
        <end position="104"/>
    </location>
</feature>
<keyword evidence="3" id="KW-0804">Transcription</keyword>
<accession>A0ABQ4CYX2</accession>
<protein>
    <recommendedName>
        <fullName evidence="5">HTH hxlR-type domain-containing protein</fullName>
    </recommendedName>
</protein>
<evidence type="ECO:0000256" key="2">
    <source>
        <dbReference type="ARBA" id="ARBA00023125"/>
    </source>
</evidence>
<dbReference type="PANTHER" id="PTHR33204:SF18">
    <property type="entry name" value="TRANSCRIPTIONAL REGULATORY PROTEIN"/>
    <property type="match status" value="1"/>
</dbReference>
<evidence type="ECO:0000256" key="1">
    <source>
        <dbReference type="ARBA" id="ARBA00023015"/>
    </source>
</evidence>
<comment type="caution">
    <text evidence="6">The sequence shown here is derived from an EMBL/GenBank/DDBJ whole genome shotgun (WGS) entry which is preliminary data.</text>
</comment>
<dbReference type="RefSeq" id="WP_203717351.1">
    <property type="nucleotide sequence ID" value="NZ_BONE01000062.1"/>
</dbReference>
<dbReference type="SUPFAM" id="SSF46785">
    <property type="entry name" value="Winged helix' DNA-binding domain"/>
    <property type="match status" value="1"/>
</dbReference>
<gene>
    <name evidence="6" type="ORF">Asi02nite_60000</name>
</gene>
<dbReference type="PROSITE" id="PS51118">
    <property type="entry name" value="HTH_HXLR"/>
    <property type="match status" value="1"/>
</dbReference>
<keyword evidence="1" id="KW-0805">Transcription regulation</keyword>
<keyword evidence="7" id="KW-1185">Reference proteome</keyword>
<dbReference type="Proteomes" id="UP000604117">
    <property type="component" value="Unassembled WGS sequence"/>
</dbReference>
<proteinExistence type="predicted"/>
<organism evidence="6 7">
    <name type="scientific">Asanoa siamensis</name>
    <dbReference type="NCBI Taxonomy" id="926357"/>
    <lineage>
        <taxon>Bacteria</taxon>
        <taxon>Bacillati</taxon>
        <taxon>Actinomycetota</taxon>
        <taxon>Actinomycetes</taxon>
        <taxon>Micromonosporales</taxon>
        <taxon>Micromonosporaceae</taxon>
        <taxon>Asanoa</taxon>
    </lineage>
</organism>